<evidence type="ECO:0000313" key="3">
    <source>
        <dbReference type="Proteomes" id="UP000604825"/>
    </source>
</evidence>
<comment type="caution">
    <text evidence="2">The sequence shown here is derived from an EMBL/GenBank/DDBJ whole genome shotgun (WGS) entry which is preliminary data.</text>
</comment>
<proteinExistence type="predicted"/>
<dbReference type="EMBL" id="CAJGYO010000001">
    <property type="protein sequence ID" value="CAD6206137.1"/>
    <property type="molecule type" value="Genomic_DNA"/>
</dbReference>
<feature type="region of interest" description="Disordered" evidence="1">
    <location>
        <begin position="108"/>
        <end position="143"/>
    </location>
</feature>
<protein>
    <submittedName>
        <fullName evidence="2">Uncharacterized protein</fullName>
    </submittedName>
</protein>
<evidence type="ECO:0000256" key="1">
    <source>
        <dbReference type="SAM" id="MobiDB-lite"/>
    </source>
</evidence>
<gene>
    <name evidence="2" type="ORF">NCGR_LOCUS3877</name>
</gene>
<dbReference type="Proteomes" id="UP000604825">
    <property type="component" value="Unassembled WGS sequence"/>
</dbReference>
<sequence length="143" mass="15350">MASRNRHLISFSRTPTRRRRVRVLLPGLRPVGDTAHGRGSRPCHQAPQGPGPLRRSCAGRRRRISVGASSRSKEAGGPATTTWSRRYIQPVGPCRQCSVPIDNAAPGAAHDDGVGSDAGSIGRTQLNGVDLSRCGIPDRREQV</sequence>
<dbReference type="AlphaFoldDB" id="A0A811MGZ6"/>
<feature type="region of interest" description="Disordered" evidence="1">
    <location>
        <begin position="29"/>
        <end position="84"/>
    </location>
</feature>
<keyword evidence="3" id="KW-1185">Reference proteome</keyword>
<reference evidence="2" key="1">
    <citation type="submission" date="2020-10" db="EMBL/GenBank/DDBJ databases">
        <authorList>
            <person name="Han B."/>
            <person name="Lu T."/>
            <person name="Zhao Q."/>
            <person name="Huang X."/>
            <person name="Zhao Y."/>
        </authorList>
    </citation>
    <scope>NUCLEOTIDE SEQUENCE</scope>
</reference>
<accession>A0A811MGZ6</accession>
<name>A0A811MGZ6_9POAL</name>
<evidence type="ECO:0000313" key="2">
    <source>
        <dbReference type="EMBL" id="CAD6206137.1"/>
    </source>
</evidence>
<organism evidence="2 3">
    <name type="scientific">Miscanthus lutarioriparius</name>
    <dbReference type="NCBI Taxonomy" id="422564"/>
    <lineage>
        <taxon>Eukaryota</taxon>
        <taxon>Viridiplantae</taxon>
        <taxon>Streptophyta</taxon>
        <taxon>Embryophyta</taxon>
        <taxon>Tracheophyta</taxon>
        <taxon>Spermatophyta</taxon>
        <taxon>Magnoliopsida</taxon>
        <taxon>Liliopsida</taxon>
        <taxon>Poales</taxon>
        <taxon>Poaceae</taxon>
        <taxon>PACMAD clade</taxon>
        <taxon>Panicoideae</taxon>
        <taxon>Andropogonodae</taxon>
        <taxon>Andropogoneae</taxon>
        <taxon>Saccharinae</taxon>
        <taxon>Miscanthus</taxon>
    </lineage>
</organism>